<keyword evidence="3" id="KW-1133">Transmembrane helix</keyword>
<feature type="domain" description="Syntaxin 6/10/61 N-terminal" evidence="4">
    <location>
        <begin position="11"/>
        <end position="113"/>
    </location>
</feature>
<dbReference type="PANTHER" id="PTHR34949:SF2">
    <property type="entry name" value="OS05G0443700 PROTEIN"/>
    <property type="match status" value="1"/>
</dbReference>
<sequence length="436" mass="49782">MSAAIREWESDPLFSAAEVVQDSADRMESMFRILLHEQSLDHGDTTDPKLLSSMDYHRRDVVTALETTKWQLEDFERAVNLAEVSDSYRSREDAISRHKQFIRAIQAHISQVEKSLGDHRSAGDIANSKQWGNLDEQDRDGLALFLSGGNTNDHIKPYDSENSSIMRRFLDSTTAFDDNTDEIIELKSEENEDSKMNGVTHTDRVFDYVKENNTRKVASNYPTRMGYEVSIAIHEGLGDEVVGGANWGLEGCDSNAKSFFSRNKQRGSRWLDILEVFNNYWSIYGSRMTRSFTKKRKDGELEDEFHQRPSSSYSSYVDICQAEQGHGLYSNVLTSAMRACSWLGISNGRCKRLQYYIQVNQRSIWLISVVFVVLIILGKELVLSIFRSCAGILPTSAMFLYASCFSLWRDQRSFGHGKQSHVVTNYEAHAWWNCLA</sequence>
<dbReference type="InterPro" id="IPR010989">
    <property type="entry name" value="SNARE"/>
</dbReference>
<dbReference type="Proteomes" id="UP001202328">
    <property type="component" value="Unassembled WGS sequence"/>
</dbReference>
<dbReference type="SUPFAM" id="SSF47661">
    <property type="entry name" value="t-snare proteins"/>
    <property type="match status" value="1"/>
</dbReference>
<reference evidence="5" key="1">
    <citation type="submission" date="2022-04" db="EMBL/GenBank/DDBJ databases">
        <title>A functionally conserved STORR gene fusion in Papaver species that diverged 16.8 million years ago.</title>
        <authorList>
            <person name="Catania T."/>
        </authorList>
    </citation>
    <scope>NUCLEOTIDE SEQUENCE</scope>
    <source>
        <strain evidence="5">S-188037</strain>
    </source>
</reference>
<dbReference type="Gene3D" id="1.20.58.90">
    <property type="match status" value="1"/>
</dbReference>
<dbReference type="GO" id="GO:0048193">
    <property type="term" value="P:Golgi vesicle transport"/>
    <property type="evidence" value="ECO:0007669"/>
    <property type="project" value="InterPro"/>
</dbReference>
<dbReference type="CDD" id="cd21442">
    <property type="entry name" value="SNARE_NTD_STX6-like"/>
    <property type="match status" value="1"/>
</dbReference>
<dbReference type="PANTHER" id="PTHR34949">
    <property type="entry name" value="OS05G0443700 PROTEIN"/>
    <property type="match status" value="1"/>
</dbReference>
<keyword evidence="3" id="KW-0472">Membrane</keyword>
<keyword evidence="1" id="KW-0653">Protein transport</keyword>
<feature type="transmembrane region" description="Helical" evidence="3">
    <location>
        <begin position="359"/>
        <end position="378"/>
    </location>
</feature>
<keyword evidence="3" id="KW-0812">Transmembrane</keyword>
<dbReference type="InterPro" id="IPR015260">
    <property type="entry name" value="Syntaxin-6/10/61_N"/>
</dbReference>
<dbReference type="Pfam" id="PF09177">
    <property type="entry name" value="STX6_10_61_N"/>
    <property type="match status" value="1"/>
</dbReference>
<protein>
    <recommendedName>
        <fullName evidence="4">Syntaxin 6/10/61 N-terminal domain-containing protein</fullName>
    </recommendedName>
</protein>
<dbReference type="GO" id="GO:0012505">
    <property type="term" value="C:endomembrane system"/>
    <property type="evidence" value="ECO:0007669"/>
    <property type="project" value="UniProtKB-SubCell"/>
</dbReference>
<dbReference type="AlphaFoldDB" id="A0AAD4S0T5"/>
<dbReference type="GO" id="GO:0015031">
    <property type="term" value="P:protein transport"/>
    <property type="evidence" value="ECO:0007669"/>
    <property type="project" value="UniProtKB-KW"/>
</dbReference>
<feature type="transmembrane region" description="Helical" evidence="3">
    <location>
        <begin position="384"/>
        <end position="408"/>
    </location>
</feature>
<organism evidence="5 6">
    <name type="scientific">Papaver atlanticum</name>
    <dbReference type="NCBI Taxonomy" id="357466"/>
    <lineage>
        <taxon>Eukaryota</taxon>
        <taxon>Viridiplantae</taxon>
        <taxon>Streptophyta</taxon>
        <taxon>Embryophyta</taxon>
        <taxon>Tracheophyta</taxon>
        <taxon>Spermatophyta</taxon>
        <taxon>Magnoliopsida</taxon>
        <taxon>Ranunculales</taxon>
        <taxon>Papaveraceae</taxon>
        <taxon>Papaveroideae</taxon>
        <taxon>Papaver</taxon>
    </lineage>
</organism>
<evidence type="ECO:0000313" key="6">
    <source>
        <dbReference type="Proteomes" id="UP001202328"/>
    </source>
</evidence>
<proteinExistence type="predicted"/>
<keyword evidence="6" id="KW-1185">Reference proteome</keyword>
<dbReference type="EMBL" id="JAJJMB010015809">
    <property type="protein sequence ID" value="KAI3851962.1"/>
    <property type="molecule type" value="Genomic_DNA"/>
</dbReference>
<evidence type="ECO:0000256" key="1">
    <source>
        <dbReference type="ARBA" id="ARBA00022927"/>
    </source>
</evidence>
<gene>
    <name evidence="5" type="ORF">MKW98_019961</name>
</gene>
<evidence type="ECO:0000256" key="2">
    <source>
        <dbReference type="ARBA" id="ARBA00046280"/>
    </source>
</evidence>
<accession>A0AAD4S0T5</accession>
<name>A0AAD4S0T5_9MAGN</name>
<evidence type="ECO:0000259" key="4">
    <source>
        <dbReference type="Pfam" id="PF09177"/>
    </source>
</evidence>
<evidence type="ECO:0000313" key="5">
    <source>
        <dbReference type="EMBL" id="KAI3851962.1"/>
    </source>
</evidence>
<dbReference type="GO" id="GO:0016020">
    <property type="term" value="C:membrane"/>
    <property type="evidence" value="ECO:0007669"/>
    <property type="project" value="InterPro"/>
</dbReference>
<comment type="caution">
    <text evidence="5">The sequence shown here is derived from an EMBL/GenBank/DDBJ whole genome shotgun (WGS) entry which is preliminary data.</text>
</comment>
<keyword evidence="1" id="KW-0813">Transport</keyword>
<comment type="subcellular location">
    <subcellularLocation>
        <location evidence="2">Endomembrane system</location>
        <topology evidence="2">Single-pass type IV membrane protein</topology>
    </subcellularLocation>
</comment>
<evidence type="ECO:0000256" key="3">
    <source>
        <dbReference type="SAM" id="Phobius"/>
    </source>
</evidence>